<dbReference type="AlphaFoldDB" id="A0ABD3Q451"/>
<dbReference type="CDD" id="cd02440">
    <property type="entry name" value="AdoMet_MTases"/>
    <property type="match status" value="1"/>
</dbReference>
<evidence type="ECO:0000313" key="2">
    <source>
        <dbReference type="EMBL" id="KAL3794416.1"/>
    </source>
</evidence>
<dbReference type="SUPFAM" id="SSF53335">
    <property type="entry name" value="S-adenosyl-L-methionine-dependent methyltransferases"/>
    <property type="match status" value="1"/>
</dbReference>
<feature type="domain" description="Methyltransferase type 11" evidence="1">
    <location>
        <begin position="59"/>
        <end position="146"/>
    </location>
</feature>
<evidence type="ECO:0000313" key="3">
    <source>
        <dbReference type="Proteomes" id="UP001516023"/>
    </source>
</evidence>
<protein>
    <recommendedName>
        <fullName evidence="1">Methyltransferase type 11 domain-containing protein</fullName>
    </recommendedName>
</protein>
<dbReference type="Pfam" id="PF08241">
    <property type="entry name" value="Methyltransf_11"/>
    <property type="match status" value="1"/>
</dbReference>
<organism evidence="2 3">
    <name type="scientific">Cyclotella cryptica</name>
    <dbReference type="NCBI Taxonomy" id="29204"/>
    <lineage>
        <taxon>Eukaryota</taxon>
        <taxon>Sar</taxon>
        <taxon>Stramenopiles</taxon>
        <taxon>Ochrophyta</taxon>
        <taxon>Bacillariophyta</taxon>
        <taxon>Coscinodiscophyceae</taxon>
        <taxon>Thalassiosirophycidae</taxon>
        <taxon>Stephanodiscales</taxon>
        <taxon>Stephanodiscaceae</taxon>
        <taxon>Cyclotella</taxon>
    </lineage>
</organism>
<dbReference type="Proteomes" id="UP001516023">
    <property type="component" value="Unassembled WGS sequence"/>
</dbReference>
<name>A0ABD3Q451_9STRA</name>
<dbReference type="EMBL" id="JABMIG020000081">
    <property type="protein sequence ID" value="KAL3794416.1"/>
    <property type="molecule type" value="Genomic_DNA"/>
</dbReference>
<keyword evidence="3" id="KW-1185">Reference proteome</keyword>
<dbReference type="InterPro" id="IPR013216">
    <property type="entry name" value="Methyltransf_11"/>
</dbReference>
<gene>
    <name evidence="2" type="ORF">HJC23_012953</name>
</gene>
<dbReference type="Gene3D" id="3.40.50.150">
    <property type="entry name" value="Vaccinia Virus protein VP39"/>
    <property type="match status" value="1"/>
</dbReference>
<sequence length="225" mass="25305">MTLMKRVNSRSIREGIHRLQLRRNDTFVELGAGNGAGLMTLIDMSKMQPSDDPSASNSVPKRVVLIEISERFRNELSKIIHDLQNANALIAPHIEVHSEDCISMPFLEDNSVDKMFGMNVVYFLSPLEDYLREIKRVLKPGGKIVFGCKFGSLPKEGTTNEFVNVNRDVICDALKKQGFDVSFSKVLVDGGDNEMKNYIEIVGVKALNNTERECKNHLEVMESSQ</sequence>
<reference evidence="2 3" key="1">
    <citation type="journal article" date="2020" name="G3 (Bethesda)">
        <title>Improved Reference Genome for Cyclotella cryptica CCMP332, a Model for Cell Wall Morphogenesis, Salinity Adaptation, and Lipid Production in Diatoms (Bacillariophyta).</title>
        <authorList>
            <person name="Roberts W.R."/>
            <person name="Downey K.M."/>
            <person name="Ruck E.C."/>
            <person name="Traller J.C."/>
            <person name="Alverson A.J."/>
        </authorList>
    </citation>
    <scope>NUCLEOTIDE SEQUENCE [LARGE SCALE GENOMIC DNA]</scope>
    <source>
        <strain evidence="2 3">CCMP332</strain>
    </source>
</reference>
<comment type="caution">
    <text evidence="2">The sequence shown here is derived from an EMBL/GenBank/DDBJ whole genome shotgun (WGS) entry which is preliminary data.</text>
</comment>
<proteinExistence type="predicted"/>
<accession>A0ABD3Q451</accession>
<dbReference type="InterPro" id="IPR029063">
    <property type="entry name" value="SAM-dependent_MTases_sf"/>
</dbReference>
<evidence type="ECO:0000259" key="1">
    <source>
        <dbReference type="Pfam" id="PF08241"/>
    </source>
</evidence>